<evidence type="ECO:0000313" key="2">
    <source>
        <dbReference type="Proteomes" id="UP000241346"/>
    </source>
</evidence>
<proteinExistence type="predicted"/>
<dbReference type="AlphaFoldDB" id="A0A2T3NDG4"/>
<gene>
    <name evidence="1" type="ORF">C9J01_13725</name>
</gene>
<name>A0A2T3NDG4_9GAMM</name>
<sequence>MRPFISSKLPSRNLGKLFGISLAMLLLSGCEMRNQFELAAEADPQKLVAITHYGTTATNRLGETGFRVYLRNSSPREIQSMTLHVSAYDRQGALVGGVIQTDEQSGDLSKKHSGLKALHFNQTLKPGGGAHPLWPSVWTQKTSGQSPIVCAIMDSAEVAYTDGTRAVIPKQALDTMTYNPKCLSLAGTEFNFGTN</sequence>
<comment type="caution">
    <text evidence="1">The sequence shown here is derived from an EMBL/GenBank/DDBJ whole genome shotgun (WGS) entry which is preliminary data.</text>
</comment>
<reference evidence="1 2" key="1">
    <citation type="submission" date="2018-03" db="EMBL/GenBank/DDBJ databases">
        <title>Whole genome sequencing of Histamine producing bacteria.</title>
        <authorList>
            <person name="Butler K."/>
        </authorList>
    </citation>
    <scope>NUCLEOTIDE SEQUENCE [LARGE SCALE GENOMIC DNA]</scope>
    <source>
        <strain evidence="1 2">DSM 19138</strain>
    </source>
</reference>
<dbReference type="PROSITE" id="PS51257">
    <property type="entry name" value="PROKAR_LIPOPROTEIN"/>
    <property type="match status" value="1"/>
</dbReference>
<protein>
    <submittedName>
        <fullName evidence="1">Uncharacterized protein</fullName>
    </submittedName>
</protein>
<accession>A0A2T3NDG4</accession>
<organism evidence="1 2">
    <name type="scientific">Photobacterium rosenbergii</name>
    <dbReference type="NCBI Taxonomy" id="294936"/>
    <lineage>
        <taxon>Bacteria</taxon>
        <taxon>Pseudomonadati</taxon>
        <taxon>Pseudomonadota</taxon>
        <taxon>Gammaproteobacteria</taxon>
        <taxon>Vibrionales</taxon>
        <taxon>Vibrionaceae</taxon>
        <taxon>Photobacterium</taxon>
    </lineage>
</organism>
<dbReference type="EMBL" id="PYMB01000005">
    <property type="protein sequence ID" value="PSW12238.1"/>
    <property type="molecule type" value="Genomic_DNA"/>
</dbReference>
<evidence type="ECO:0000313" key="1">
    <source>
        <dbReference type="EMBL" id="PSW12238.1"/>
    </source>
</evidence>
<dbReference type="Proteomes" id="UP000241346">
    <property type="component" value="Unassembled WGS sequence"/>
</dbReference>